<keyword evidence="2" id="KW-1185">Reference proteome</keyword>
<dbReference type="Proteomes" id="UP001578633">
    <property type="component" value="Chromosome 3"/>
</dbReference>
<evidence type="ECO:0000313" key="1">
    <source>
        <dbReference type="EMBL" id="KAL1797281.1"/>
    </source>
</evidence>
<protein>
    <recommendedName>
        <fullName evidence="3">Cell division cycle protein 123</fullName>
    </recommendedName>
</protein>
<sequence>MQLRKIPYSLVEADTAAIQAIQDSSNPSSRSQRFSTAHHRLEEIAPVVPPNVHFAHEPPPWSPYGYTLWHPLIARSQNLSEYHEIFLPSFLYEDLLRCHSAWVATNRIPAFLLYDVIEMLKCTKSGKKLATLLDGEKKWFFRLDQMSPKDSPMGGKLPSSTIQEVLMKICTSMRAYGCLTREFADAKTENREMQIKLVLNPWDEGMDPDKEFRVFVPPPAAKTRREADVTEFWVSAISQYRWPKAFEAPWGFDLQQTVDSVGMGATKTLEDIVTYAKKELSKDTTDLLLKYGFSFDIALKKDGGVQLIEINPFGALSGCGACLFNWVLDGKVMYGLEEPEFTITVV</sequence>
<organism evidence="1 2">
    <name type="scientific">Alternaria dauci</name>
    <dbReference type="NCBI Taxonomy" id="48095"/>
    <lineage>
        <taxon>Eukaryota</taxon>
        <taxon>Fungi</taxon>
        <taxon>Dikarya</taxon>
        <taxon>Ascomycota</taxon>
        <taxon>Pezizomycotina</taxon>
        <taxon>Dothideomycetes</taxon>
        <taxon>Pleosporomycetidae</taxon>
        <taxon>Pleosporales</taxon>
        <taxon>Pleosporineae</taxon>
        <taxon>Pleosporaceae</taxon>
        <taxon>Alternaria</taxon>
        <taxon>Alternaria sect. Porri</taxon>
    </lineage>
</organism>
<evidence type="ECO:0000313" key="2">
    <source>
        <dbReference type="Proteomes" id="UP001578633"/>
    </source>
</evidence>
<proteinExistence type="predicted"/>
<accession>A0ABR3ULB5</accession>
<comment type="caution">
    <text evidence="1">The sequence shown here is derived from an EMBL/GenBank/DDBJ whole genome shotgun (WGS) entry which is preliminary data.</text>
</comment>
<dbReference type="EMBL" id="JBHGVX010000003">
    <property type="protein sequence ID" value="KAL1797281.1"/>
    <property type="molecule type" value="Genomic_DNA"/>
</dbReference>
<reference evidence="1 2" key="1">
    <citation type="submission" date="2024-09" db="EMBL/GenBank/DDBJ databases">
        <title>T2T genomes of carrot and Alternaria dauci and their utility for understanding host-pathogen interaction during carrot leaf blight disease.</title>
        <authorList>
            <person name="Liu W."/>
            <person name="Xu S."/>
            <person name="Ou C."/>
            <person name="Liu X."/>
            <person name="Zhuang F."/>
            <person name="Deng X.W."/>
        </authorList>
    </citation>
    <scope>NUCLEOTIDE SEQUENCE [LARGE SCALE GENOMIC DNA]</scope>
    <source>
        <strain evidence="1 2">A2016</strain>
    </source>
</reference>
<evidence type="ECO:0008006" key="3">
    <source>
        <dbReference type="Google" id="ProtNLM"/>
    </source>
</evidence>
<name>A0ABR3ULB5_9PLEO</name>
<gene>
    <name evidence="1" type="ORF">ACET3X_003887</name>
</gene>
<dbReference type="RefSeq" id="XP_069307865.1">
    <property type="nucleotide sequence ID" value="XM_069450031.1"/>
</dbReference>
<dbReference type="GeneID" id="96084209"/>